<dbReference type="PANTHER" id="PTHR41259:SF1">
    <property type="entry name" value="DOUBLE-STRAND BREAK REPAIR RAD50 ATPASE, PUTATIVE-RELATED"/>
    <property type="match status" value="1"/>
</dbReference>
<dbReference type="SUPFAM" id="SSF52540">
    <property type="entry name" value="P-loop containing nucleoside triphosphate hydrolases"/>
    <property type="match status" value="1"/>
</dbReference>
<dbReference type="PANTHER" id="PTHR41259">
    <property type="entry name" value="DOUBLE-STRAND BREAK REPAIR RAD50 ATPASE, PUTATIVE-RELATED"/>
    <property type="match status" value="1"/>
</dbReference>
<reference evidence="5" key="1">
    <citation type="submission" date="2021-11" db="EMBL/GenBank/DDBJ databases">
        <title>A Novel Adlercreutzia Species, isolated from a Allomyrina dichotoma larva feces.</title>
        <authorList>
            <person name="Suh M.K."/>
        </authorList>
    </citation>
    <scope>NUCLEOTIDE SEQUENCE</scope>
    <source>
        <strain evidence="5">JBNU-10</strain>
    </source>
</reference>
<dbReference type="EMBL" id="JAJMLW010000001">
    <property type="protein sequence ID" value="MCI2240872.1"/>
    <property type="molecule type" value="Genomic_DNA"/>
</dbReference>
<protein>
    <submittedName>
        <fullName evidence="5">AAA family ATPase</fullName>
    </submittedName>
</protein>
<feature type="compositionally biased region" description="Gly residues" evidence="2">
    <location>
        <begin position="120"/>
        <end position="130"/>
    </location>
</feature>
<evidence type="ECO:0000256" key="2">
    <source>
        <dbReference type="SAM" id="MobiDB-lite"/>
    </source>
</evidence>
<dbReference type="Gene3D" id="3.40.50.300">
    <property type="entry name" value="P-loop containing nucleotide triphosphate hydrolases"/>
    <property type="match status" value="2"/>
</dbReference>
<dbReference type="InterPro" id="IPR027417">
    <property type="entry name" value="P-loop_NTPase"/>
</dbReference>
<evidence type="ECO:0000313" key="5">
    <source>
        <dbReference type="EMBL" id="MCI2240872.1"/>
    </source>
</evidence>
<evidence type="ECO:0000313" key="6">
    <source>
        <dbReference type="Proteomes" id="UP001430755"/>
    </source>
</evidence>
<feature type="transmembrane region" description="Helical" evidence="3">
    <location>
        <begin position="427"/>
        <end position="448"/>
    </location>
</feature>
<evidence type="ECO:0000256" key="3">
    <source>
        <dbReference type="SAM" id="Phobius"/>
    </source>
</evidence>
<dbReference type="Proteomes" id="UP001430755">
    <property type="component" value="Unassembled WGS sequence"/>
</dbReference>
<dbReference type="InterPro" id="IPR038734">
    <property type="entry name" value="YhaN_AAA"/>
</dbReference>
<evidence type="ECO:0000256" key="1">
    <source>
        <dbReference type="SAM" id="Coils"/>
    </source>
</evidence>
<keyword evidence="3" id="KW-1133">Transmembrane helix</keyword>
<keyword evidence="1" id="KW-0175">Coiled coil</keyword>
<organism evidence="5 6">
    <name type="scientific">Adlercreutzia faecimuris</name>
    <dbReference type="NCBI Taxonomy" id="2897341"/>
    <lineage>
        <taxon>Bacteria</taxon>
        <taxon>Bacillati</taxon>
        <taxon>Actinomycetota</taxon>
        <taxon>Coriobacteriia</taxon>
        <taxon>Eggerthellales</taxon>
        <taxon>Eggerthellaceae</taxon>
        <taxon>Adlercreutzia</taxon>
    </lineage>
</organism>
<keyword evidence="3" id="KW-0812">Transmembrane</keyword>
<feature type="transmembrane region" description="Helical" evidence="3">
    <location>
        <begin position="454"/>
        <end position="479"/>
    </location>
</feature>
<feature type="region of interest" description="Disordered" evidence="2">
    <location>
        <begin position="120"/>
        <end position="145"/>
    </location>
</feature>
<dbReference type="RefSeq" id="WP_242162520.1">
    <property type="nucleotide sequence ID" value="NZ_JAJMLW010000001.1"/>
</dbReference>
<comment type="caution">
    <text evidence="5">The sequence shown here is derived from an EMBL/GenBank/DDBJ whole genome shotgun (WGS) entry which is preliminary data.</text>
</comment>
<feature type="coiled-coil region" evidence="1">
    <location>
        <begin position="252"/>
        <end position="286"/>
    </location>
</feature>
<keyword evidence="6" id="KW-1185">Reference proteome</keyword>
<dbReference type="Pfam" id="PF13514">
    <property type="entry name" value="AAA_27"/>
    <property type="match status" value="1"/>
</dbReference>
<accession>A0ABS9WEJ0</accession>
<evidence type="ECO:0000259" key="4">
    <source>
        <dbReference type="Pfam" id="PF13514"/>
    </source>
</evidence>
<name>A0ABS9WEJ0_9ACTN</name>
<feature type="domain" description="YhaN AAA" evidence="4">
    <location>
        <begin position="41"/>
        <end position="94"/>
    </location>
</feature>
<feature type="coiled-coil region" evidence="1">
    <location>
        <begin position="321"/>
        <end position="355"/>
    </location>
</feature>
<sequence>MGAEGRRAEGAEDVRGAEGRHAEAAWTAARACDARRGAYLKFLKVTSFGALSNRVVGPLSPGLNVVFGRNEAGKTTLSSFVDGVLFGWEEARGTRNTYKPQNAERAGALVFGQLTGPGAPDGLGGLGASPGEGLREEGAGDASIGPDGVLREGLAGGRAFDGGSAACVDAPDLVVFRARNADGLQGDVAVAADIDRDTFRTMFSLNSDELRSLRNTPDVTAKLLTAGSGTGASPAHALSVVQERLAACTSRAASAEGSLVKLTAERSDLRAQLHAAADEMDAYRKQDAEFHQLEGQRQAMAERVADTNAALEALSACRAGTEGLEAEARMLEAECERLREEERQAVADRRALEGTVGRRLARLSSAEDRALRDRLDALGAKEERQAHAVDRARGNFAASKAAYEVVLESGDDQAERAHEAATRRMRLALAAALPVVMLMGGLPLFALGRARGSLTYMSLGLVITAFALLMAAAAFVMLVRPDKNADARKERLRDAQWVMRQDEKKLASCLADEEELAASIHAELDGAGLAEAEGSLRRARSLLDEAKDVRAEMALAQQRQQAATARLTEAERRLGDIALQRDQLYERAGMEPGAPLSAVDEAVSRRTLQREGLLEASEQLNRRHGELRQLLAQAGTLRSFDELKIRYQAVRTRLAEATADFERLLLAERMLQAAIATWESKSQPEVYRQASRLLAVMTDGRWTSVSLSSEGVLRVTDRALTTLEPVHLSLGTCQQLYLAMRMALLLTADNVGRAIPILADDILVNFDAERRRGAARALAELAATRQVILFTCHEEVVAALREAAPDATRIDL</sequence>
<gene>
    <name evidence="5" type="ORF">LPT13_00670</name>
</gene>
<keyword evidence="3" id="KW-0472">Membrane</keyword>
<feature type="coiled-coil region" evidence="1">
    <location>
        <begin position="529"/>
        <end position="573"/>
    </location>
</feature>
<proteinExistence type="predicted"/>